<evidence type="ECO:0000313" key="3">
    <source>
        <dbReference type="Proteomes" id="UP000479000"/>
    </source>
</evidence>
<proteinExistence type="predicted"/>
<dbReference type="EMBL" id="CADCXU010016889">
    <property type="protein sequence ID" value="CAB0005919.1"/>
    <property type="molecule type" value="Genomic_DNA"/>
</dbReference>
<protein>
    <submittedName>
        <fullName evidence="2">Uncharacterized protein</fullName>
    </submittedName>
</protein>
<dbReference type="Proteomes" id="UP000479000">
    <property type="component" value="Unassembled WGS sequence"/>
</dbReference>
<evidence type="ECO:0000256" key="1">
    <source>
        <dbReference type="SAM" id="MobiDB-lite"/>
    </source>
</evidence>
<feature type="non-terminal residue" evidence="2">
    <location>
        <position position="1"/>
    </location>
</feature>
<gene>
    <name evidence="2" type="ORF">NTEN_LOCUS11396</name>
</gene>
<organism evidence="2 3">
    <name type="scientific">Nesidiocoris tenuis</name>
    <dbReference type="NCBI Taxonomy" id="355587"/>
    <lineage>
        <taxon>Eukaryota</taxon>
        <taxon>Metazoa</taxon>
        <taxon>Ecdysozoa</taxon>
        <taxon>Arthropoda</taxon>
        <taxon>Hexapoda</taxon>
        <taxon>Insecta</taxon>
        <taxon>Pterygota</taxon>
        <taxon>Neoptera</taxon>
        <taxon>Paraneoptera</taxon>
        <taxon>Hemiptera</taxon>
        <taxon>Heteroptera</taxon>
        <taxon>Panheteroptera</taxon>
        <taxon>Cimicomorpha</taxon>
        <taxon>Miridae</taxon>
        <taxon>Dicyphina</taxon>
        <taxon>Nesidiocoris</taxon>
    </lineage>
</organism>
<evidence type="ECO:0000313" key="2">
    <source>
        <dbReference type="EMBL" id="CAB0005919.1"/>
    </source>
</evidence>
<dbReference type="AlphaFoldDB" id="A0A6H5GXH4"/>
<feature type="region of interest" description="Disordered" evidence="1">
    <location>
        <begin position="1"/>
        <end position="47"/>
    </location>
</feature>
<keyword evidence="3" id="KW-1185">Reference proteome</keyword>
<accession>A0A6H5GXH4</accession>
<name>A0A6H5GXH4_9HEMI</name>
<sequence length="94" mass="10393">PSVGLPSRGGFSGRAQPSLSAARDGGPAEAAEARRPHNGAAPQTRRILFSSMGMRGLRDRRIRILELFSPGEKTISVYHQFLRFGLTKRYPERD</sequence>
<reference evidence="2 3" key="1">
    <citation type="submission" date="2020-02" db="EMBL/GenBank/DDBJ databases">
        <authorList>
            <person name="Ferguson B K."/>
        </authorList>
    </citation>
    <scope>NUCLEOTIDE SEQUENCE [LARGE SCALE GENOMIC DNA]</scope>
</reference>